<dbReference type="InterPro" id="IPR009057">
    <property type="entry name" value="Homeodomain-like_sf"/>
</dbReference>
<dbReference type="SUPFAM" id="SSF46689">
    <property type="entry name" value="Homeodomain-like"/>
    <property type="match status" value="2"/>
</dbReference>
<dbReference type="Pfam" id="PF01497">
    <property type="entry name" value="Peripla_BP_2"/>
    <property type="match status" value="1"/>
</dbReference>
<dbReference type="Gene3D" id="1.10.10.60">
    <property type="entry name" value="Homeodomain-like"/>
    <property type="match status" value="2"/>
</dbReference>
<protein>
    <recommendedName>
        <fullName evidence="8">AraC family transcriptional regulator</fullName>
    </recommendedName>
</protein>
<feature type="domain" description="HTH araC/xylS-type" evidence="4">
    <location>
        <begin position="22"/>
        <end position="120"/>
    </location>
</feature>
<dbReference type="Pfam" id="PF12833">
    <property type="entry name" value="HTH_18"/>
    <property type="match status" value="1"/>
</dbReference>
<keyword evidence="3" id="KW-0804">Transcription</keyword>
<dbReference type="RefSeq" id="WP_189031985.1">
    <property type="nucleotide sequence ID" value="NZ_BMKR01000051.1"/>
</dbReference>
<name>A0A917D4D2_9BACL</name>
<reference evidence="6" key="1">
    <citation type="journal article" date="2014" name="Int. J. Syst. Evol. Microbiol.">
        <title>Complete genome sequence of Corynebacterium casei LMG S-19264T (=DSM 44701T), isolated from a smear-ripened cheese.</title>
        <authorList>
            <consortium name="US DOE Joint Genome Institute (JGI-PGF)"/>
            <person name="Walter F."/>
            <person name="Albersmeier A."/>
            <person name="Kalinowski J."/>
            <person name="Ruckert C."/>
        </authorList>
    </citation>
    <scope>NUCLEOTIDE SEQUENCE</scope>
    <source>
        <strain evidence="6">CGMCC 1.16134</strain>
    </source>
</reference>
<keyword evidence="2" id="KW-0238">DNA-binding</keyword>
<dbReference type="PANTHER" id="PTHR43280:SF28">
    <property type="entry name" value="HTH-TYPE TRANSCRIPTIONAL ACTIVATOR RHAS"/>
    <property type="match status" value="1"/>
</dbReference>
<evidence type="ECO:0000313" key="7">
    <source>
        <dbReference type="Proteomes" id="UP000637643"/>
    </source>
</evidence>
<dbReference type="SMART" id="SM00342">
    <property type="entry name" value="HTH_ARAC"/>
    <property type="match status" value="1"/>
</dbReference>
<keyword evidence="7" id="KW-1185">Reference proteome</keyword>
<evidence type="ECO:0000256" key="3">
    <source>
        <dbReference type="ARBA" id="ARBA00023163"/>
    </source>
</evidence>
<dbReference type="InterPro" id="IPR018060">
    <property type="entry name" value="HTH_AraC"/>
</dbReference>
<evidence type="ECO:0000313" key="6">
    <source>
        <dbReference type="EMBL" id="GGG10849.1"/>
    </source>
</evidence>
<evidence type="ECO:0000256" key="1">
    <source>
        <dbReference type="ARBA" id="ARBA00023015"/>
    </source>
</evidence>
<evidence type="ECO:0000256" key="2">
    <source>
        <dbReference type="ARBA" id="ARBA00023125"/>
    </source>
</evidence>
<dbReference type="PRINTS" id="PR00032">
    <property type="entry name" value="HTHARAC"/>
</dbReference>
<dbReference type="PANTHER" id="PTHR43280">
    <property type="entry name" value="ARAC-FAMILY TRANSCRIPTIONAL REGULATOR"/>
    <property type="match status" value="1"/>
</dbReference>
<evidence type="ECO:0000259" key="4">
    <source>
        <dbReference type="PROSITE" id="PS01124"/>
    </source>
</evidence>
<comment type="caution">
    <text evidence="6">The sequence shown here is derived from an EMBL/GenBank/DDBJ whole genome shotgun (WGS) entry which is preliminary data.</text>
</comment>
<dbReference type="Proteomes" id="UP000637643">
    <property type="component" value="Unassembled WGS sequence"/>
</dbReference>
<evidence type="ECO:0008006" key="8">
    <source>
        <dbReference type="Google" id="ProtNLM"/>
    </source>
</evidence>
<keyword evidence="1" id="KW-0805">Transcription regulation</keyword>
<evidence type="ECO:0000259" key="5">
    <source>
        <dbReference type="PROSITE" id="PS50983"/>
    </source>
</evidence>
<dbReference type="GO" id="GO:0003700">
    <property type="term" value="F:DNA-binding transcription factor activity"/>
    <property type="evidence" value="ECO:0007669"/>
    <property type="project" value="InterPro"/>
</dbReference>
<organism evidence="6 7">
    <name type="scientific">Paenibacillus albidus</name>
    <dbReference type="NCBI Taxonomy" id="2041023"/>
    <lineage>
        <taxon>Bacteria</taxon>
        <taxon>Bacillati</taxon>
        <taxon>Bacillota</taxon>
        <taxon>Bacilli</taxon>
        <taxon>Bacillales</taxon>
        <taxon>Paenibacillaceae</taxon>
        <taxon>Paenibacillus</taxon>
    </lineage>
</organism>
<proteinExistence type="predicted"/>
<dbReference type="PROSITE" id="PS50983">
    <property type="entry name" value="FE_B12_PBP"/>
    <property type="match status" value="1"/>
</dbReference>
<gene>
    <name evidence="6" type="ORF">GCM10010912_64100</name>
</gene>
<dbReference type="EMBL" id="BMKR01000051">
    <property type="protein sequence ID" value="GGG10849.1"/>
    <property type="molecule type" value="Genomic_DNA"/>
</dbReference>
<reference evidence="6" key="2">
    <citation type="submission" date="2020-09" db="EMBL/GenBank/DDBJ databases">
        <authorList>
            <person name="Sun Q."/>
            <person name="Zhou Y."/>
        </authorList>
    </citation>
    <scope>NUCLEOTIDE SEQUENCE</scope>
    <source>
        <strain evidence="6">CGMCC 1.16134</strain>
    </source>
</reference>
<sequence>MRTQTGGSKETAGVQKSRMGLSEVRQYMEHHYDQPLTIEQLSGMAGISAKYFVNLFKKTYGQSAMEYLTDIRINRAKRYLSESDERLRDIAHKVGYSDEFYFSRKFKKEVGMPPSAYSRQSGAHIAACTPAMMGQLLALGIMPVAAPLDPKWTPYYYNAYALQIKVHLKYGGELQGADGNKLAKVRPDKCIGTESLPEEARRRVEDAAQTLIVSSQHLDWKEQLVQIAGYVEREEQASAWLAAYEIQMQRTRDKLSRVIGEDTVVVLRIYGTGLYAYCNRGIRDVLYQDLQLSPAYKAGTLYNHELSLETLVTVDPGRILILVCAEPASRAAWLSLQRNKGWQKLRAVRSAEVYPIPSDPWYEYSAVAVSRMMDEMLLLFTGKCPNPLIDTVHGSPGRGKL</sequence>
<dbReference type="GO" id="GO:0043565">
    <property type="term" value="F:sequence-specific DNA binding"/>
    <property type="evidence" value="ECO:0007669"/>
    <property type="project" value="InterPro"/>
</dbReference>
<dbReference type="InterPro" id="IPR018062">
    <property type="entry name" value="HTH_AraC-typ_CS"/>
</dbReference>
<dbReference type="InterPro" id="IPR020449">
    <property type="entry name" value="Tscrpt_reg_AraC-type_HTH"/>
</dbReference>
<dbReference type="AlphaFoldDB" id="A0A917D4D2"/>
<dbReference type="PROSITE" id="PS01124">
    <property type="entry name" value="HTH_ARAC_FAMILY_2"/>
    <property type="match status" value="1"/>
</dbReference>
<dbReference type="PROSITE" id="PS00041">
    <property type="entry name" value="HTH_ARAC_FAMILY_1"/>
    <property type="match status" value="1"/>
</dbReference>
<dbReference type="InterPro" id="IPR002491">
    <property type="entry name" value="ABC_transptr_periplasmic_BD"/>
</dbReference>
<dbReference type="SUPFAM" id="SSF53807">
    <property type="entry name" value="Helical backbone' metal receptor"/>
    <property type="match status" value="1"/>
</dbReference>
<dbReference type="Gene3D" id="3.40.50.1980">
    <property type="entry name" value="Nitrogenase molybdenum iron protein domain"/>
    <property type="match status" value="2"/>
</dbReference>
<accession>A0A917D4D2</accession>
<feature type="domain" description="Fe/B12 periplasmic-binding" evidence="5">
    <location>
        <begin position="124"/>
        <end position="384"/>
    </location>
</feature>